<dbReference type="Gene3D" id="2.60.40.10">
    <property type="entry name" value="Immunoglobulins"/>
    <property type="match status" value="4"/>
</dbReference>
<dbReference type="GO" id="GO:0005737">
    <property type="term" value="C:cytoplasm"/>
    <property type="evidence" value="ECO:0007669"/>
    <property type="project" value="UniProtKB-SubCell"/>
</dbReference>
<organism evidence="6 7">
    <name type="scientific">Leptomonas pyrrhocoris</name>
    <name type="common">Firebug parasite</name>
    <dbReference type="NCBI Taxonomy" id="157538"/>
    <lineage>
        <taxon>Eukaryota</taxon>
        <taxon>Discoba</taxon>
        <taxon>Euglenozoa</taxon>
        <taxon>Kinetoplastea</taxon>
        <taxon>Metakinetoplastina</taxon>
        <taxon>Trypanosomatida</taxon>
        <taxon>Trypanosomatidae</taxon>
        <taxon>Leishmaniinae</taxon>
        <taxon>Leptomonas</taxon>
    </lineage>
</organism>
<feature type="compositionally biased region" description="Low complexity" evidence="4">
    <location>
        <begin position="412"/>
        <end position="426"/>
    </location>
</feature>
<evidence type="ECO:0000259" key="5">
    <source>
        <dbReference type="Pfam" id="PF15780"/>
    </source>
</evidence>
<feature type="coiled-coil region" evidence="3">
    <location>
        <begin position="20"/>
        <end position="47"/>
    </location>
</feature>
<keyword evidence="7" id="KW-1185">Reference proteome</keyword>
<protein>
    <recommendedName>
        <fullName evidence="5">Abnormal spindle-like microcephaly-associated protein ASH domain-containing protein</fullName>
    </recommendedName>
</protein>
<feature type="compositionally biased region" description="Low complexity" evidence="4">
    <location>
        <begin position="477"/>
        <end position="490"/>
    </location>
</feature>
<name>A0A0M9G094_LEPPY</name>
<gene>
    <name evidence="6" type="ORF">ABB37_05404</name>
</gene>
<evidence type="ECO:0000256" key="1">
    <source>
        <dbReference type="ARBA" id="ARBA00004496"/>
    </source>
</evidence>
<feature type="region of interest" description="Disordered" evidence="4">
    <location>
        <begin position="1970"/>
        <end position="2007"/>
    </location>
</feature>
<dbReference type="GeneID" id="26905694"/>
<dbReference type="EMBL" id="LGTL01000010">
    <property type="protein sequence ID" value="KPA79603.1"/>
    <property type="molecule type" value="Genomic_DNA"/>
</dbReference>
<feature type="region of interest" description="Disordered" evidence="4">
    <location>
        <begin position="220"/>
        <end position="287"/>
    </location>
</feature>
<accession>A0A0M9G094</accession>
<keyword evidence="2" id="KW-0963">Cytoplasm</keyword>
<feature type="compositionally biased region" description="Low complexity" evidence="4">
    <location>
        <begin position="220"/>
        <end position="230"/>
    </location>
</feature>
<feature type="region of interest" description="Disordered" evidence="4">
    <location>
        <begin position="79"/>
        <end position="108"/>
    </location>
</feature>
<feature type="region of interest" description="Disordered" evidence="4">
    <location>
        <begin position="2111"/>
        <end position="2153"/>
    </location>
</feature>
<dbReference type="Pfam" id="PF15780">
    <property type="entry name" value="ASH"/>
    <property type="match status" value="1"/>
</dbReference>
<dbReference type="VEuPathDB" id="TriTrypDB:LpyrH10_10_1730"/>
<evidence type="ECO:0000256" key="2">
    <source>
        <dbReference type="ARBA" id="ARBA00022490"/>
    </source>
</evidence>
<reference evidence="6 7" key="1">
    <citation type="submission" date="2015-07" db="EMBL/GenBank/DDBJ databases">
        <title>High-quality genome of monoxenous trypanosomatid Leptomonas pyrrhocoris.</title>
        <authorList>
            <person name="Flegontov P."/>
            <person name="Butenko A."/>
            <person name="Firsov S."/>
            <person name="Vlcek C."/>
            <person name="Logacheva M.D."/>
            <person name="Field M."/>
            <person name="Filatov D."/>
            <person name="Flegontova O."/>
            <person name="Gerasimov E."/>
            <person name="Jackson A.P."/>
            <person name="Kelly S."/>
            <person name="Opperdoes F."/>
            <person name="O'Reilly A."/>
            <person name="Votypka J."/>
            <person name="Yurchenko V."/>
            <person name="Lukes J."/>
        </authorList>
    </citation>
    <scope>NUCLEOTIDE SEQUENCE [LARGE SCALE GENOMIC DNA]</scope>
    <source>
        <strain evidence="6">H10</strain>
    </source>
</reference>
<keyword evidence="3" id="KW-0175">Coiled coil</keyword>
<dbReference type="PANTHER" id="PTHR46348:SF1">
    <property type="entry name" value="DELETED IN LUNG AND ESOPHAGEAL CANCER PROTEIN 1"/>
    <property type="match status" value="1"/>
</dbReference>
<feature type="compositionally biased region" description="Pro residues" evidence="4">
    <location>
        <begin position="1234"/>
        <end position="1243"/>
    </location>
</feature>
<dbReference type="FunFam" id="2.60.40.10:FF:002262">
    <property type="entry name" value="Hypothetical_protein_-_conserved"/>
    <property type="match status" value="1"/>
</dbReference>
<dbReference type="Proteomes" id="UP000037923">
    <property type="component" value="Unassembled WGS sequence"/>
</dbReference>
<dbReference type="InterPro" id="IPR033304">
    <property type="entry name" value="DLEC1"/>
</dbReference>
<feature type="region of interest" description="Disordered" evidence="4">
    <location>
        <begin position="1213"/>
        <end position="1251"/>
    </location>
</feature>
<feature type="domain" description="Abnormal spindle-like microcephaly-associated protein ASH" evidence="5">
    <location>
        <begin position="707"/>
        <end position="784"/>
    </location>
</feature>
<comment type="subcellular location">
    <subcellularLocation>
        <location evidence="1">Cytoplasm</location>
    </subcellularLocation>
</comment>
<dbReference type="GO" id="GO:0015631">
    <property type="term" value="F:tubulin binding"/>
    <property type="evidence" value="ECO:0007669"/>
    <property type="project" value="TreeGrafter"/>
</dbReference>
<feature type="region of interest" description="Disordered" evidence="4">
    <location>
        <begin position="334"/>
        <end position="394"/>
    </location>
</feature>
<feature type="compositionally biased region" description="Basic residues" evidence="4">
    <location>
        <begin position="2114"/>
        <end position="2126"/>
    </location>
</feature>
<proteinExistence type="predicted"/>
<dbReference type="PANTHER" id="PTHR46348">
    <property type="entry name" value="DELETED IN LUNG AND ESOPHAGEAL CANCER PROTEIN 1"/>
    <property type="match status" value="1"/>
</dbReference>
<feature type="region of interest" description="Disordered" evidence="4">
    <location>
        <begin position="872"/>
        <end position="893"/>
    </location>
</feature>
<dbReference type="GO" id="GO:0005929">
    <property type="term" value="C:cilium"/>
    <property type="evidence" value="ECO:0007669"/>
    <property type="project" value="TreeGrafter"/>
</dbReference>
<evidence type="ECO:0000256" key="3">
    <source>
        <dbReference type="SAM" id="Coils"/>
    </source>
</evidence>
<comment type="caution">
    <text evidence="6">The sequence shown here is derived from an EMBL/GenBank/DDBJ whole genome shotgun (WGS) entry which is preliminary data.</text>
</comment>
<evidence type="ECO:0000313" key="6">
    <source>
        <dbReference type="EMBL" id="KPA79603.1"/>
    </source>
</evidence>
<sequence length="2153" mass="230023">MAESEEDNLNILTSWAPKAYQCFAAEFDELEQLKRQYEETASGTQHELEAQCRAEVDMQIQREYPDVYPLLSGISSTPWPVTATPTSPPLAPTSSAGGSSVKRQKGKQVQQQLQAEVAMVTARREALLHQHIQSAIVAQDRQPARQLAARYSSELATTQKHVKAFLEKEAHELQRFTSRPLASYALGEVLDAPPVPPKAVVAPTASAAVLATSSSLSNAKRSRAASISRAASERGSARSSRTKNSAARPAARSGKGGRAGTRSRTHSMAERKQEAAVETDEKGEQDTTTAAEIPAFLIDAHQFAVDYNEMLKKEYGYRPAMTNTFPCAADANKPTAASNDGEGNAHEAAGAAASASPVIGATKPSQQEKLRTHVPGKTTKRAVQSGAAAGEDDNGSWWLPPIHAASQQGFTADSAALRSARDAPAPKMKDVEAVEETNQRFAHSSPTLRRPEKPTGTTGSHNHHLRHDNHRTQRTDGAGAATKTPAAKMGTKGGGFASPVASLLDGIDCVAKEKGLRFSSYAGVLTRQVVRFVNRNAHRTRLRLKASAHPWFSYRCTRIAPAAGSVATTTADAVPPETPLNCGGFVEVEVIFCPQSIEASTAVVESVLEMGVAREINDRLSEGAQWQFLNISVHGQVVLPHFDWWRRSSTGGEKENALGSDSTANVLALSEEGAQNGAPGDSFESGTIVSHDHLLSCATPLYLGNGAAVEFGDVLVLSRTQQTLLLENTGSEAVVHLLSSSPEFAVSMAPEVATTLPSSLAVALQVTFCPLKEGLCEATLTVAVRASSDPASAVISESTVELHGIGVVPRVSITSLASQVVQERVLPQWQVNRTEAPLHTILRDTVPGVPSEVTVTVCNECAVPLAFHWEGDSDVPHSEDSSEEPTEAVKADSPVPAAVAAASTASTNVTTLAARSFMSPPCGTLAPFSTSTFVLTVTPATLQPLQTLYNLFLDDMPDPAAAESTEKLPFVDAEVVEFYRRSRLIPCTAQQQQDKAPSSIFDHNANLEDDPAHFDAQQVTYLDPVTAFSRFQRSAAENAGGVAARTPRGVFATSFLTYQQPSLPSLTITPAVIEERVECLLTCRHTRTVTMHNNAPVALHFILDPTEAEFTTSLQQPSFLSNLYGSCGAAPLLAPTATTFERWRGCFPASDGISAQCQPRKGTIPPHGSINITVHFTVEACGPHYAVVPCWVPAAEQLRAVLATAGPAVRTASASCRPSLPTHPGSGSKGQHPQPGPAGPPPTGRGRPISPVALQLTPEDASLGNYRLSERRQPSRLGSGSVGHTVTTVSRSPAEEALRVIEDGGCYAVSVTATGVGATVKASTDLLDFGLIELGQEAAASFTVSNPNSIPVVFDLCDPLMRHPPRFVFIPESFRLGAGNTVEVTVYRKAVSTEDAQTFFELTVRDGGASIAVETRATVQQPLLVVDAPVVQFGVVPENVWQTGTFHVSNRSAIDTEFTVTPATPLPPYIEVEYEKDVVLRAGEQLDVPVRCRFQAVRASLPPTSSTRRVSRDKKVDGDGAFASPHEALPSKHKQAADNCYSILLRLVSKRSRQTLLVEVRCDAVEKLSVSVDVATDGVQDGEAALPSTSAAAYIRAVLMNGLEAALLALDQNEAQATHADIAAVATAPPPATAAAIPYCDPVHLVDYMPDDLPLSRRTVHLVLQSYTGGEAAFTVAAQRYAPQSIENIGAQHILDKRASVNAAAAATTSKKDAKEAKGDDDDADNAFAAADCTSAFAEDETAVSPPAFWTTTVNGGATVQQAQRQIMEATQKVLGDGAGCVTLLSSAAGVLRSHGVVHIPVHLWCALPGRYVEHLCVQADPTLPLLRIPVEYEVYGKPIVLDATTSGLTKEGGRGGEDVLLMPPVIAPLGSSRRTIRLINRVSRDMDVTVEIFPCPLGMSVHAVDPDAPADKVELKLVTMTAEDKDREKSRIGQVTATPFKLCIPAHARREVVLEFTPAAVLTEGEATNDGAAASKRDARIKKTIPAAGHRRSDGRNESDSGSDEEAMLLPEEKWWHGSVCIDAVLAHTDSNDVFLVDEFYTIYADRYPSRRVARPMTSAPAGSGNSNSTALRQRRCGCCDRCARVRMTGWCGAAALFGPPRQNSAFLTASQPRRRRRCSWRRGAQKQQERQRAVARQRPAMTTTMTPTATR</sequence>
<dbReference type="RefSeq" id="XP_015658042.1">
    <property type="nucleotide sequence ID" value="XM_015803400.1"/>
</dbReference>
<feature type="compositionally biased region" description="Low complexity" evidence="4">
    <location>
        <begin position="2136"/>
        <end position="2153"/>
    </location>
</feature>
<feature type="compositionally biased region" description="Basic and acidic residues" evidence="4">
    <location>
        <begin position="267"/>
        <end position="285"/>
    </location>
</feature>
<dbReference type="GO" id="GO:0008285">
    <property type="term" value="P:negative regulation of cell population proliferation"/>
    <property type="evidence" value="ECO:0007669"/>
    <property type="project" value="InterPro"/>
</dbReference>
<dbReference type="InterPro" id="IPR013783">
    <property type="entry name" value="Ig-like_fold"/>
</dbReference>
<evidence type="ECO:0000313" key="7">
    <source>
        <dbReference type="Proteomes" id="UP000037923"/>
    </source>
</evidence>
<evidence type="ECO:0000256" key="4">
    <source>
        <dbReference type="SAM" id="MobiDB-lite"/>
    </source>
</evidence>
<dbReference type="InterPro" id="IPR031549">
    <property type="entry name" value="ASH"/>
</dbReference>
<feature type="region of interest" description="Disordered" evidence="4">
    <location>
        <begin position="409"/>
        <end position="491"/>
    </location>
</feature>
<dbReference type="OrthoDB" id="2115465at2759"/>
<feature type="compositionally biased region" description="Low complexity" evidence="4">
    <location>
        <begin position="346"/>
        <end position="361"/>
    </location>
</feature>